<dbReference type="InterPro" id="IPR032675">
    <property type="entry name" value="LRR_dom_sf"/>
</dbReference>
<dbReference type="PANTHER" id="PTHR38926:SF80">
    <property type="entry name" value="F-BOX DOMAIN, LEUCINE-RICH REPEAT DOMAIN SUPERFAMILY"/>
    <property type="match status" value="1"/>
</dbReference>
<dbReference type="Gene3D" id="1.20.1280.50">
    <property type="match status" value="1"/>
</dbReference>
<dbReference type="InterPro" id="IPR036047">
    <property type="entry name" value="F-box-like_dom_sf"/>
</dbReference>
<gene>
    <name evidence="2" type="ORF">SSX86_030935</name>
</gene>
<comment type="caution">
    <text evidence="2">The sequence shown here is derived from an EMBL/GenBank/DDBJ whole genome shotgun (WGS) entry which is preliminary data.</text>
</comment>
<accession>A0AAP0C521</accession>
<dbReference type="AlphaFoldDB" id="A0AAP0C521"/>
<feature type="domain" description="F-box" evidence="1">
    <location>
        <begin position="31"/>
        <end position="78"/>
    </location>
</feature>
<dbReference type="CDD" id="cd22164">
    <property type="entry name" value="F-box_AtSKIP19-like"/>
    <property type="match status" value="1"/>
</dbReference>
<keyword evidence="3" id="KW-1185">Reference proteome</keyword>
<dbReference type="PANTHER" id="PTHR38926">
    <property type="entry name" value="F-BOX DOMAIN CONTAINING PROTEIN, EXPRESSED"/>
    <property type="match status" value="1"/>
</dbReference>
<dbReference type="SUPFAM" id="SSF81383">
    <property type="entry name" value="F-box domain"/>
    <property type="match status" value="1"/>
</dbReference>
<evidence type="ECO:0000259" key="1">
    <source>
        <dbReference type="PROSITE" id="PS50181"/>
    </source>
</evidence>
<dbReference type="EMBL" id="JBCNJP010003371">
    <property type="protein sequence ID" value="KAK9050096.1"/>
    <property type="molecule type" value="Genomic_DNA"/>
</dbReference>
<sequence>MPTKLKSNRRRSKRFRFVPKPKQELRVKQPTRNWLELPSDLMVNILQRVGVIEVLENAQKVCMAWHEICKDPAMWRVIHMQKFPGPRESPTAYQKMCKLAVDRSQGQVVDLKIIGFCDEELLEYVVDRSSQLKRLEILCCWGDMYGIWAEAFKKLPLLEELSLGEISPEDIEAAGRYCSSLKKLKVNQEVNELWVGNDGEESILIQNEMALVIGKNLPQLTHLELIENSMSNLGLQAILDGCCHLESLDLRRCFYLDLKGDLGKRCSQQIKDLKLPHDPHEEHPHTSYDNDGSPDLENLSDMLAFMAIYLCPEPYPEHNMEFLKANRIHLLLPSNITVLTLDFSGSRLSGGDHVSLGWYEREERMKTEEEWNGEMGHMDTV</sequence>
<name>A0AAP0C521_9ASTR</name>
<reference evidence="2 3" key="1">
    <citation type="submission" date="2024-04" db="EMBL/GenBank/DDBJ databases">
        <title>The reference genome of an endangered Asteraceae, Deinandra increscens subsp. villosa, native to the Central Coast of California.</title>
        <authorList>
            <person name="Guilliams M."/>
            <person name="Hasenstab-Lehman K."/>
            <person name="Meyer R."/>
            <person name="Mcevoy S."/>
        </authorList>
    </citation>
    <scope>NUCLEOTIDE SEQUENCE [LARGE SCALE GENOMIC DNA]</scope>
    <source>
        <tissue evidence="2">Leaf</tissue>
    </source>
</reference>
<proteinExistence type="predicted"/>
<protein>
    <recommendedName>
        <fullName evidence="1">F-box domain-containing protein</fullName>
    </recommendedName>
</protein>
<evidence type="ECO:0000313" key="3">
    <source>
        <dbReference type="Proteomes" id="UP001408789"/>
    </source>
</evidence>
<organism evidence="2 3">
    <name type="scientific">Deinandra increscens subsp. villosa</name>
    <dbReference type="NCBI Taxonomy" id="3103831"/>
    <lineage>
        <taxon>Eukaryota</taxon>
        <taxon>Viridiplantae</taxon>
        <taxon>Streptophyta</taxon>
        <taxon>Embryophyta</taxon>
        <taxon>Tracheophyta</taxon>
        <taxon>Spermatophyta</taxon>
        <taxon>Magnoliopsida</taxon>
        <taxon>eudicotyledons</taxon>
        <taxon>Gunneridae</taxon>
        <taxon>Pentapetalae</taxon>
        <taxon>asterids</taxon>
        <taxon>campanulids</taxon>
        <taxon>Asterales</taxon>
        <taxon>Asteraceae</taxon>
        <taxon>Asteroideae</taxon>
        <taxon>Heliantheae alliance</taxon>
        <taxon>Madieae</taxon>
        <taxon>Madiinae</taxon>
        <taxon>Deinandra</taxon>
    </lineage>
</organism>
<dbReference type="Proteomes" id="UP001408789">
    <property type="component" value="Unassembled WGS sequence"/>
</dbReference>
<dbReference type="Gene3D" id="3.80.10.10">
    <property type="entry name" value="Ribonuclease Inhibitor"/>
    <property type="match status" value="1"/>
</dbReference>
<dbReference type="Pfam" id="PF12937">
    <property type="entry name" value="F-box-like"/>
    <property type="match status" value="1"/>
</dbReference>
<dbReference type="SUPFAM" id="SSF52047">
    <property type="entry name" value="RNI-like"/>
    <property type="match status" value="1"/>
</dbReference>
<evidence type="ECO:0000313" key="2">
    <source>
        <dbReference type="EMBL" id="KAK9050096.1"/>
    </source>
</evidence>
<dbReference type="PROSITE" id="PS50181">
    <property type="entry name" value="FBOX"/>
    <property type="match status" value="1"/>
</dbReference>
<dbReference type="InterPro" id="IPR001810">
    <property type="entry name" value="F-box_dom"/>
</dbReference>